<evidence type="ECO:0000313" key="2">
    <source>
        <dbReference type="Proteomes" id="UP001430953"/>
    </source>
</evidence>
<dbReference type="AlphaFoldDB" id="A0AAW2GLE8"/>
<comment type="caution">
    <text evidence="1">The sequence shown here is derived from an EMBL/GenBank/DDBJ whole genome shotgun (WGS) entry which is preliminary data.</text>
</comment>
<dbReference type="EMBL" id="JADYXP020000003">
    <property type="protein sequence ID" value="KAL0128057.1"/>
    <property type="molecule type" value="Genomic_DNA"/>
</dbReference>
<protein>
    <submittedName>
        <fullName evidence="1">Uncharacterized protein</fullName>
    </submittedName>
</protein>
<organism evidence="1 2">
    <name type="scientific">Cardiocondyla obscurior</name>
    <dbReference type="NCBI Taxonomy" id="286306"/>
    <lineage>
        <taxon>Eukaryota</taxon>
        <taxon>Metazoa</taxon>
        <taxon>Ecdysozoa</taxon>
        <taxon>Arthropoda</taxon>
        <taxon>Hexapoda</taxon>
        <taxon>Insecta</taxon>
        <taxon>Pterygota</taxon>
        <taxon>Neoptera</taxon>
        <taxon>Endopterygota</taxon>
        <taxon>Hymenoptera</taxon>
        <taxon>Apocrita</taxon>
        <taxon>Aculeata</taxon>
        <taxon>Formicoidea</taxon>
        <taxon>Formicidae</taxon>
        <taxon>Myrmicinae</taxon>
        <taxon>Cardiocondyla</taxon>
    </lineage>
</organism>
<gene>
    <name evidence="1" type="ORF">PUN28_003353</name>
</gene>
<proteinExistence type="predicted"/>
<dbReference type="Proteomes" id="UP001430953">
    <property type="component" value="Unassembled WGS sequence"/>
</dbReference>
<reference evidence="1 2" key="1">
    <citation type="submission" date="2023-03" db="EMBL/GenBank/DDBJ databases">
        <title>High recombination rates correlate with genetic variation in Cardiocondyla obscurior ants.</title>
        <authorList>
            <person name="Errbii M."/>
        </authorList>
    </citation>
    <scope>NUCLEOTIDE SEQUENCE [LARGE SCALE GENOMIC DNA]</scope>
    <source>
        <strain evidence="1">Alpha-2009</strain>
        <tissue evidence="1">Whole body</tissue>
    </source>
</reference>
<accession>A0AAW2GLE8</accession>
<name>A0AAW2GLE8_9HYME</name>
<sequence length="93" mass="10844">MNKNSERQMRNWYTFAETKTKEKGSSGFVNANCVGHDVINCHGRWSQMHTWIVIIANHVGRDSTATLFHDICFALRDRRANQRARSFNYLNVL</sequence>
<evidence type="ECO:0000313" key="1">
    <source>
        <dbReference type="EMBL" id="KAL0128057.1"/>
    </source>
</evidence>
<keyword evidence="2" id="KW-1185">Reference proteome</keyword>